<evidence type="ECO:0000256" key="1">
    <source>
        <dbReference type="SAM" id="SignalP"/>
    </source>
</evidence>
<dbReference type="Proteomes" id="UP000704611">
    <property type="component" value="Unassembled WGS sequence"/>
</dbReference>
<feature type="chain" id="PRO_5045364561" description="Polysaccharide lyase 14 domain-containing protein" evidence="1">
    <location>
        <begin position="27"/>
        <end position="481"/>
    </location>
</feature>
<keyword evidence="4" id="KW-1185">Reference proteome</keyword>
<feature type="signal peptide" evidence="1">
    <location>
        <begin position="1"/>
        <end position="26"/>
    </location>
</feature>
<dbReference type="EMBL" id="JAHRID010000001">
    <property type="protein sequence ID" value="MBV2127704.1"/>
    <property type="molecule type" value="Genomic_DNA"/>
</dbReference>
<proteinExistence type="predicted"/>
<protein>
    <recommendedName>
        <fullName evidence="2">Polysaccharide lyase 14 domain-containing protein</fullName>
    </recommendedName>
</protein>
<evidence type="ECO:0000259" key="2">
    <source>
        <dbReference type="Pfam" id="PF21294"/>
    </source>
</evidence>
<gene>
    <name evidence="3" type="ORF">KQY15_01170</name>
</gene>
<sequence>MLSQNWIIKFASLLAFCLLPLSAVSASSSPDQKFVAVDWQEGDKKNEGASRSFSYAAAYISWPGEQMGAWVDANMEFMGEQPFARQQISHARKDQVISWQVTELVQQIIAAGHPAIDLVLRGIDSDGTSNFHSKESDNNKAATLIITTSAGKTLQTTAAMDSFLDSSTFRSLGQSKNLKAGSKNIGLLRFNMPALNSGEQVTKATLELTIKKQFGSSDIGVFWLAKPATNTSELKAFLPRQLIFTEQFSDNNWLANWSSLDRRSNAERVQAPLRPNNYALKVQFNPEQNLALNLVLMLKSILSDEPEALYFQYDLFLADNWLATKGGGKFPGLAGTYNTAGWGGRSADGTNGWSARGQFGDTIVSTDKYDKSTPLGFYAYYPDNGQNHGAAMYWDSSNKPIKPGKWYRITQYVKLNTPGKADGVLTAWVDQQQVFQRKNIRFRDTSNLKIERLWLNFYHGGTAKPVQLMELYIDNIVLATE</sequence>
<name>A0ABS6MFY0_9GAMM</name>
<dbReference type="PANTHER" id="PTHR40124">
    <property type="match status" value="1"/>
</dbReference>
<feature type="domain" description="Polysaccharide lyase 14" evidence="2">
    <location>
        <begin position="304"/>
        <end position="463"/>
    </location>
</feature>
<reference evidence="3 4" key="1">
    <citation type="submission" date="2021-06" db="EMBL/GenBank/DDBJ databases">
        <title>Rheinheimera indica sp. nov., isolated from deep-sea sediment.</title>
        <authorList>
            <person name="Wang Z."/>
            <person name="Zhang X.-Y."/>
        </authorList>
    </citation>
    <scope>NUCLEOTIDE SEQUENCE [LARGE SCALE GENOMIC DNA]</scope>
    <source>
        <strain evidence="3 4">SM2107</strain>
    </source>
</reference>
<comment type="caution">
    <text evidence="3">The sequence shown here is derived from an EMBL/GenBank/DDBJ whole genome shotgun (WGS) entry which is preliminary data.</text>
</comment>
<accession>A0ABS6MFY0</accession>
<dbReference type="RefSeq" id="WP_217666562.1">
    <property type="nucleotide sequence ID" value="NZ_JAHRID010000001.1"/>
</dbReference>
<dbReference type="Pfam" id="PF21294">
    <property type="entry name" value="Polysacc_lyase_14"/>
    <property type="match status" value="1"/>
</dbReference>
<evidence type="ECO:0000313" key="3">
    <source>
        <dbReference type="EMBL" id="MBV2127704.1"/>
    </source>
</evidence>
<dbReference type="PANTHER" id="PTHR40124:SF1">
    <property type="entry name" value="DISAGGREGATASE RELATED REPEAT PROTEIN"/>
    <property type="match status" value="1"/>
</dbReference>
<organism evidence="3 4">
    <name type="scientific">Arsukibacterium indicum</name>
    <dbReference type="NCBI Taxonomy" id="2848612"/>
    <lineage>
        <taxon>Bacteria</taxon>
        <taxon>Pseudomonadati</taxon>
        <taxon>Pseudomonadota</taxon>
        <taxon>Gammaproteobacteria</taxon>
        <taxon>Chromatiales</taxon>
        <taxon>Chromatiaceae</taxon>
        <taxon>Arsukibacterium</taxon>
    </lineage>
</organism>
<keyword evidence="1" id="KW-0732">Signal</keyword>
<dbReference type="InterPro" id="IPR048958">
    <property type="entry name" value="Polysacc_lyase_14"/>
</dbReference>
<evidence type="ECO:0000313" key="4">
    <source>
        <dbReference type="Proteomes" id="UP000704611"/>
    </source>
</evidence>